<dbReference type="Gene3D" id="3.30.9.10">
    <property type="entry name" value="D-Amino Acid Oxidase, subunit A, domain 2"/>
    <property type="match status" value="1"/>
</dbReference>
<proteinExistence type="predicted"/>
<dbReference type="AlphaFoldDB" id="A0A0T5NYZ5"/>
<feature type="domain" description="FAD dependent oxidoreductase" evidence="2">
    <location>
        <begin position="30"/>
        <end position="392"/>
    </location>
</feature>
<comment type="caution">
    <text evidence="3">The sequence shown here is derived from an EMBL/GenBank/DDBJ whole genome shotgun (WGS) entry which is preliminary data.</text>
</comment>
<accession>A0A0T5NYZ5</accession>
<evidence type="ECO:0000313" key="4">
    <source>
        <dbReference type="Proteomes" id="UP000051295"/>
    </source>
</evidence>
<dbReference type="InterPro" id="IPR036188">
    <property type="entry name" value="FAD/NAD-bd_sf"/>
</dbReference>
<gene>
    <name evidence="3" type="ORF">XM53_05480</name>
</gene>
<evidence type="ECO:0000313" key="3">
    <source>
        <dbReference type="EMBL" id="KRS14119.1"/>
    </source>
</evidence>
<dbReference type="Gene3D" id="3.50.50.60">
    <property type="entry name" value="FAD/NAD(P)-binding domain"/>
    <property type="match status" value="1"/>
</dbReference>
<dbReference type="InterPro" id="IPR006076">
    <property type="entry name" value="FAD-dep_OxRdtase"/>
</dbReference>
<keyword evidence="4" id="KW-1185">Reference proteome</keyword>
<dbReference type="GO" id="GO:0005737">
    <property type="term" value="C:cytoplasm"/>
    <property type="evidence" value="ECO:0007669"/>
    <property type="project" value="TreeGrafter"/>
</dbReference>
<dbReference type="GO" id="GO:0016491">
    <property type="term" value="F:oxidoreductase activity"/>
    <property type="evidence" value="ECO:0007669"/>
    <property type="project" value="UniProtKB-KW"/>
</dbReference>
<dbReference type="OrthoDB" id="311718at2"/>
<dbReference type="PATRIC" id="fig|1641875.4.peg.3121"/>
<evidence type="ECO:0000259" key="2">
    <source>
        <dbReference type="Pfam" id="PF01266"/>
    </source>
</evidence>
<dbReference type="SUPFAM" id="SSF51905">
    <property type="entry name" value="FAD/NAD(P)-binding domain"/>
    <property type="match status" value="1"/>
</dbReference>
<reference evidence="3 4" key="1">
    <citation type="submission" date="2015-04" db="EMBL/GenBank/DDBJ databases">
        <title>The draft genome sequence of Roseovarius sp.R12b.</title>
        <authorList>
            <person name="Li G."/>
            <person name="Lai Q."/>
            <person name="Shao Z."/>
            <person name="Yan P."/>
        </authorList>
    </citation>
    <scope>NUCLEOTIDE SEQUENCE [LARGE SCALE GENOMIC DNA]</scope>
    <source>
        <strain evidence="3 4">R12B</strain>
    </source>
</reference>
<keyword evidence="1" id="KW-0560">Oxidoreductase</keyword>
<sequence length="438" mass="46831">MPCDPGVTGWNAILPEAEPTQPLDEAVTADWLVIGGGFAGLAAVRRLSQLHPESRIVLLEARRIGEGPAGRNSGFMIDLPHDLSSEDYGGALEKDIAQTRMNRAAIDFAGEMAEAFGLGGEAFVRSGKTNAAASAKGHRHNLDYAAHLEAMGEAHELLDAGAMRELTGSDYYRSGLYTPGTAMIQPALFVRGVAKGLASNRVRICEDSPVTELRRAGDWVAVTPKGRVTAPKVILAVNGHAESFGQFKGRLLHLFLYASMTRPLTEDEAARLGGAERWGLTPADPMGSTVRRISGTAGKRIVMRNRVTYDPSLKIPRGRVAAMGRSHDKAFAARFPQLAGIDMEYRWGGRLCLSWNGAPALGELEEGLFSACCQNGLGTARGTLHGMAMAELASGVESEILAHVMAQGTPSRLPPLPFTYIGANATMKWGEWKAGAEL</sequence>
<evidence type="ECO:0000256" key="1">
    <source>
        <dbReference type="ARBA" id="ARBA00023002"/>
    </source>
</evidence>
<dbReference type="Proteomes" id="UP000051295">
    <property type="component" value="Unassembled WGS sequence"/>
</dbReference>
<name>A0A0T5NYZ5_9RHOB</name>
<dbReference type="Pfam" id="PF01266">
    <property type="entry name" value="DAO"/>
    <property type="match status" value="1"/>
</dbReference>
<dbReference type="PANTHER" id="PTHR13847">
    <property type="entry name" value="SARCOSINE DEHYDROGENASE-RELATED"/>
    <property type="match status" value="1"/>
</dbReference>
<dbReference type="STRING" id="1641875.XM53_05480"/>
<organism evidence="3 4">
    <name type="scientific">Roseovarius atlanticus</name>
    <dbReference type="NCBI Taxonomy" id="1641875"/>
    <lineage>
        <taxon>Bacteria</taxon>
        <taxon>Pseudomonadati</taxon>
        <taxon>Pseudomonadota</taxon>
        <taxon>Alphaproteobacteria</taxon>
        <taxon>Rhodobacterales</taxon>
        <taxon>Roseobacteraceae</taxon>
        <taxon>Roseovarius</taxon>
    </lineage>
</organism>
<dbReference type="EMBL" id="LAXJ01000003">
    <property type="protein sequence ID" value="KRS14119.1"/>
    <property type="molecule type" value="Genomic_DNA"/>
</dbReference>
<protein>
    <submittedName>
        <fullName evidence="3">Oxidoreductase</fullName>
    </submittedName>
</protein>
<dbReference type="RefSeq" id="WP_057791061.1">
    <property type="nucleotide sequence ID" value="NZ_LAXJ01000003.1"/>
</dbReference>
<dbReference type="PANTHER" id="PTHR13847:SF281">
    <property type="entry name" value="FAD DEPENDENT OXIDOREDUCTASE DOMAIN-CONTAINING PROTEIN"/>
    <property type="match status" value="1"/>
</dbReference>